<dbReference type="OrthoDB" id="9808134at2"/>
<feature type="domain" description="PTS EIIB type-3" evidence="8">
    <location>
        <begin position="1"/>
        <end position="99"/>
    </location>
</feature>
<evidence type="ECO:0000259" key="8">
    <source>
        <dbReference type="PROSITE" id="PS51100"/>
    </source>
</evidence>
<evidence type="ECO:0000256" key="3">
    <source>
        <dbReference type="ARBA" id="ARBA00022597"/>
    </source>
</evidence>
<dbReference type="GO" id="GO:0009401">
    <property type="term" value="P:phosphoenolpyruvate-dependent sugar phosphotransferase system"/>
    <property type="evidence" value="ECO:0007669"/>
    <property type="project" value="UniProtKB-KW"/>
</dbReference>
<dbReference type="HOGENOM" id="CLU_147323_2_1_9"/>
<dbReference type="GO" id="GO:0016301">
    <property type="term" value="F:kinase activity"/>
    <property type="evidence" value="ECO:0007669"/>
    <property type="project" value="UniProtKB-KW"/>
</dbReference>
<dbReference type="PROSITE" id="PS51100">
    <property type="entry name" value="PTS_EIIB_TYPE_3"/>
    <property type="match status" value="1"/>
</dbReference>
<dbReference type="RefSeq" id="WP_006781333.1">
    <property type="nucleotide sequence ID" value="NZ_CP040506.1"/>
</dbReference>
<sequence length="99" mass="10487">MKKIVLLCNGGLSTGILVKKMKASADATSYDCEISAAPVADAEVVGAEADIILLGPQVRFQMEVVKKQVSCPVVSIDPMAYGTMNGEKVLNQARKEMGD</sequence>
<dbReference type="InterPro" id="IPR003501">
    <property type="entry name" value="PTS_EIIB_2/3"/>
</dbReference>
<evidence type="ECO:0000256" key="6">
    <source>
        <dbReference type="ARBA" id="ARBA00022777"/>
    </source>
</evidence>
<dbReference type="CDD" id="cd05564">
    <property type="entry name" value="PTS_IIB_chitobiose_lichenan"/>
    <property type="match status" value="1"/>
</dbReference>
<evidence type="ECO:0000256" key="2">
    <source>
        <dbReference type="ARBA" id="ARBA00022553"/>
    </source>
</evidence>
<evidence type="ECO:0000256" key="1">
    <source>
        <dbReference type="ARBA" id="ARBA00022448"/>
    </source>
</evidence>
<accession>G5IIM5</accession>
<keyword evidence="10" id="KW-1185">Reference proteome</keyword>
<name>G5IIM5_9FIRM</name>
<dbReference type="SUPFAM" id="SSF52794">
    <property type="entry name" value="PTS system IIB component-like"/>
    <property type="match status" value="1"/>
</dbReference>
<gene>
    <name evidence="9" type="ORF">HMPREF9473_03353</name>
</gene>
<evidence type="ECO:0000313" key="10">
    <source>
        <dbReference type="Proteomes" id="UP000005384"/>
    </source>
</evidence>
<keyword evidence="5" id="KW-0598">Phosphotransferase system</keyword>
<dbReference type="Pfam" id="PF02302">
    <property type="entry name" value="PTS_IIB"/>
    <property type="match status" value="1"/>
</dbReference>
<dbReference type="GO" id="GO:0008982">
    <property type="term" value="F:protein-N(PI)-phosphohistidine-sugar phosphotransferase activity"/>
    <property type="evidence" value="ECO:0007669"/>
    <property type="project" value="InterPro"/>
</dbReference>
<dbReference type="InterPro" id="IPR013012">
    <property type="entry name" value="PTS_EIIB_3"/>
</dbReference>
<keyword evidence="2" id="KW-0597">Phosphoprotein</keyword>
<dbReference type="PATRIC" id="fig|742737.3.peg.3332"/>
<organism evidence="9 10">
    <name type="scientific">Hungatella hathewayi WAL-18680</name>
    <dbReference type="NCBI Taxonomy" id="742737"/>
    <lineage>
        <taxon>Bacteria</taxon>
        <taxon>Bacillati</taxon>
        <taxon>Bacillota</taxon>
        <taxon>Clostridia</taxon>
        <taxon>Lachnospirales</taxon>
        <taxon>Lachnospiraceae</taxon>
        <taxon>Hungatella</taxon>
    </lineage>
</organism>
<keyword evidence="1" id="KW-0813">Transport</keyword>
<dbReference type="InterPro" id="IPR036095">
    <property type="entry name" value="PTS_EIIB-like_sf"/>
</dbReference>
<keyword evidence="3" id="KW-0762">Sugar transport</keyword>
<proteinExistence type="predicted"/>
<reference evidence="9 10" key="1">
    <citation type="submission" date="2011-08" db="EMBL/GenBank/DDBJ databases">
        <title>The Genome Sequence of Clostridium hathewayi WAL-18680.</title>
        <authorList>
            <consortium name="The Broad Institute Genome Sequencing Platform"/>
            <person name="Earl A."/>
            <person name="Ward D."/>
            <person name="Feldgarden M."/>
            <person name="Gevers D."/>
            <person name="Finegold S.M."/>
            <person name="Summanen P.H."/>
            <person name="Molitoris D.R."/>
            <person name="Song M."/>
            <person name="Daigneault M."/>
            <person name="Allen-Vercoe E."/>
            <person name="Young S.K."/>
            <person name="Zeng Q."/>
            <person name="Gargeya S."/>
            <person name="Fitzgerald M."/>
            <person name="Haas B."/>
            <person name="Abouelleil A."/>
            <person name="Alvarado L."/>
            <person name="Arachchi H.M."/>
            <person name="Berlin A."/>
            <person name="Brown A."/>
            <person name="Chapman S.B."/>
            <person name="Chen Z."/>
            <person name="Dunbar C."/>
            <person name="Freedman E."/>
            <person name="Gearin G."/>
            <person name="Gellesch M."/>
            <person name="Goldberg J."/>
            <person name="Griggs A."/>
            <person name="Gujja S."/>
            <person name="Heiman D."/>
            <person name="Howarth C."/>
            <person name="Larson L."/>
            <person name="Lui A."/>
            <person name="MacDonald P.J.P."/>
            <person name="Montmayeur A."/>
            <person name="Murphy C."/>
            <person name="Neiman D."/>
            <person name="Pearson M."/>
            <person name="Priest M."/>
            <person name="Roberts A."/>
            <person name="Saif S."/>
            <person name="Shea T."/>
            <person name="Shenoy N."/>
            <person name="Sisk P."/>
            <person name="Stolte C."/>
            <person name="Sykes S."/>
            <person name="Wortman J."/>
            <person name="Nusbaum C."/>
            <person name="Birren B."/>
        </authorList>
    </citation>
    <scope>NUCLEOTIDE SEQUENCE [LARGE SCALE GENOMIC DNA]</scope>
    <source>
        <strain evidence="9 10">WAL-18680</strain>
    </source>
</reference>
<keyword evidence="6" id="KW-0418">Kinase</keyword>
<evidence type="ECO:0000256" key="4">
    <source>
        <dbReference type="ARBA" id="ARBA00022679"/>
    </source>
</evidence>
<comment type="caution">
    <text evidence="9">The sequence shown here is derived from an EMBL/GenBank/DDBJ whole genome shotgun (WGS) entry which is preliminary data.</text>
</comment>
<dbReference type="Gene3D" id="3.40.50.2300">
    <property type="match status" value="1"/>
</dbReference>
<dbReference type="InterPro" id="IPR051819">
    <property type="entry name" value="PTS_sugar-specific_EIIB"/>
</dbReference>
<evidence type="ECO:0000313" key="9">
    <source>
        <dbReference type="EMBL" id="EHI58660.1"/>
    </source>
</evidence>
<keyword evidence="4" id="KW-0808">Transferase</keyword>
<dbReference type="Proteomes" id="UP000005384">
    <property type="component" value="Unassembled WGS sequence"/>
</dbReference>
<dbReference type="AlphaFoldDB" id="G5IIM5"/>
<evidence type="ECO:0000256" key="7">
    <source>
        <dbReference type="PROSITE-ProRule" id="PRU00423"/>
    </source>
</evidence>
<dbReference type="PANTHER" id="PTHR34581:SF2">
    <property type="entry name" value="PTS SYSTEM N,N'-DIACETYLCHITOBIOSE-SPECIFIC EIIB COMPONENT"/>
    <property type="match status" value="1"/>
</dbReference>
<evidence type="ECO:0000256" key="5">
    <source>
        <dbReference type="ARBA" id="ARBA00022683"/>
    </source>
</evidence>
<dbReference type="EMBL" id="ADLN01000092">
    <property type="protein sequence ID" value="EHI58660.1"/>
    <property type="molecule type" value="Genomic_DNA"/>
</dbReference>
<dbReference type="PANTHER" id="PTHR34581">
    <property type="entry name" value="PTS SYSTEM N,N'-DIACETYLCHITOBIOSE-SPECIFIC EIIB COMPONENT"/>
    <property type="match status" value="1"/>
</dbReference>
<feature type="modified residue" description="Phosphocysteine; by EIIA" evidence="7">
    <location>
        <position position="8"/>
    </location>
</feature>
<protein>
    <recommendedName>
        <fullName evidence="8">PTS EIIB type-3 domain-containing protein</fullName>
    </recommendedName>
</protein>